<accession>A0A0D0ADD3</accession>
<name>A0A0D0ADD3_9AGAM</name>
<dbReference type="EMBL" id="KN835556">
    <property type="protein sequence ID" value="KIK36139.1"/>
    <property type="molecule type" value="Genomic_DNA"/>
</dbReference>
<evidence type="ECO:0000259" key="1">
    <source>
        <dbReference type="Pfam" id="PF20149"/>
    </source>
</evidence>
<evidence type="ECO:0000313" key="3">
    <source>
        <dbReference type="Proteomes" id="UP000054485"/>
    </source>
</evidence>
<organism evidence="2 3">
    <name type="scientific">Suillus luteus UH-Slu-Lm8-n1</name>
    <dbReference type="NCBI Taxonomy" id="930992"/>
    <lineage>
        <taxon>Eukaryota</taxon>
        <taxon>Fungi</taxon>
        <taxon>Dikarya</taxon>
        <taxon>Basidiomycota</taxon>
        <taxon>Agaricomycotina</taxon>
        <taxon>Agaricomycetes</taxon>
        <taxon>Agaricomycetidae</taxon>
        <taxon>Boletales</taxon>
        <taxon>Suillineae</taxon>
        <taxon>Suillaceae</taxon>
        <taxon>Suillus</taxon>
    </lineage>
</organism>
<keyword evidence="3" id="KW-1185">Reference proteome</keyword>
<dbReference type="InParanoid" id="A0A0D0ADD3"/>
<proteinExistence type="predicted"/>
<feature type="non-terminal residue" evidence="2">
    <location>
        <position position="1"/>
    </location>
</feature>
<dbReference type="OrthoDB" id="3225557at2759"/>
<evidence type="ECO:0000313" key="2">
    <source>
        <dbReference type="EMBL" id="KIK36139.1"/>
    </source>
</evidence>
<reference evidence="2 3" key="1">
    <citation type="submission" date="2014-04" db="EMBL/GenBank/DDBJ databases">
        <authorList>
            <consortium name="DOE Joint Genome Institute"/>
            <person name="Kuo A."/>
            <person name="Ruytinx J."/>
            <person name="Rineau F."/>
            <person name="Colpaert J."/>
            <person name="Kohler A."/>
            <person name="Nagy L.G."/>
            <person name="Floudas D."/>
            <person name="Copeland A."/>
            <person name="Barry K.W."/>
            <person name="Cichocki N."/>
            <person name="Veneault-Fourrey C."/>
            <person name="LaButti K."/>
            <person name="Lindquist E.A."/>
            <person name="Lipzen A."/>
            <person name="Lundell T."/>
            <person name="Morin E."/>
            <person name="Murat C."/>
            <person name="Sun H."/>
            <person name="Tunlid A."/>
            <person name="Henrissat B."/>
            <person name="Grigoriev I.V."/>
            <person name="Hibbett D.S."/>
            <person name="Martin F."/>
            <person name="Nordberg H.P."/>
            <person name="Cantor M.N."/>
            <person name="Hua S.X."/>
        </authorList>
    </citation>
    <scope>NUCLEOTIDE SEQUENCE [LARGE SCALE GENOMIC DNA]</scope>
    <source>
        <strain evidence="2 3">UH-Slu-Lm8-n1</strain>
    </source>
</reference>
<dbReference type="Proteomes" id="UP000054485">
    <property type="component" value="Unassembled WGS sequence"/>
</dbReference>
<gene>
    <name evidence="2" type="ORF">CY34DRAFT_109646</name>
</gene>
<sequence length="256" mass="29015">VISIQDLLQAAHLIPRFGSSKVDVSWVNGDVLELADDFYYPAPISTVAWVLHARLLRATETPSLFRGDIKEMACKNTAGYFQLGPNSNAIIERLLPDHLYIFPQTFDAQGLPSPVRRKPYQAEPIFVILFETFFKNMKSVGSQFPQRFLDIAKNKARRPEIPISMLAIVCTAIYAALLAKKTKSGDEFKFTGNQFCDNYNYHVSVLERLRETAPNKFHKMMSDIYEEVQCLRLDTSGGYAQDVSLTFLDIDGMDDE</sequence>
<dbReference type="HOGENOM" id="CLU_1088036_0_0_1"/>
<dbReference type="AlphaFoldDB" id="A0A0D0ADD3"/>
<feature type="domain" description="DUF6532" evidence="1">
    <location>
        <begin position="62"/>
        <end position="209"/>
    </location>
</feature>
<reference evidence="3" key="2">
    <citation type="submission" date="2015-01" db="EMBL/GenBank/DDBJ databases">
        <title>Evolutionary Origins and Diversification of the Mycorrhizal Mutualists.</title>
        <authorList>
            <consortium name="DOE Joint Genome Institute"/>
            <consortium name="Mycorrhizal Genomics Consortium"/>
            <person name="Kohler A."/>
            <person name="Kuo A."/>
            <person name="Nagy L.G."/>
            <person name="Floudas D."/>
            <person name="Copeland A."/>
            <person name="Barry K.W."/>
            <person name="Cichocki N."/>
            <person name="Veneault-Fourrey C."/>
            <person name="LaButti K."/>
            <person name="Lindquist E.A."/>
            <person name="Lipzen A."/>
            <person name="Lundell T."/>
            <person name="Morin E."/>
            <person name="Murat C."/>
            <person name="Riley R."/>
            <person name="Ohm R."/>
            <person name="Sun H."/>
            <person name="Tunlid A."/>
            <person name="Henrissat B."/>
            <person name="Grigoriev I.V."/>
            <person name="Hibbett D.S."/>
            <person name="Martin F."/>
        </authorList>
    </citation>
    <scope>NUCLEOTIDE SEQUENCE [LARGE SCALE GENOMIC DNA]</scope>
    <source>
        <strain evidence="3">UH-Slu-Lm8-n1</strain>
    </source>
</reference>
<protein>
    <recommendedName>
        <fullName evidence="1">DUF6532 domain-containing protein</fullName>
    </recommendedName>
</protein>
<dbReference type="InterPro" id="IPR045341">
    <property type="entry name" value="DUF6532"/>
</dbReference>
<dbReference type="STRING" id="930992.A0A0D0ADD3"/>
<dbReference type="Pfam" id="PF20149">
    <property type="entry name" value="DUF6532"/>
    <property type="match status" value="1"/>
</dbReference>